<evidence type="ECO:0000256" key="5">
    <source>
        <dbReference type="ARBA" id="ARBA00022898"/>
    </source>
</evidence>
<gene>
    <name evidence="7" type="ORF">METZ01_LOCUS33977</name>
</gene>
<dbReference type="GO" id="GO:0030170">
    <property type="term" value="F:pyridoxal phosphate binding"/>
    <property type="evidence" value="ECO:0007669"/>
    <property type="project" value="InterPro"/>
</dbReference>
<reference evidence="7" key="1">
    <citation type="submission" date="2018-05" db="EMBL/GenBank/DDBJ databases">
        <authorList>
            <person name="Lanie J.A."/>
            <person name="Ng W.-L."/>
            <person name="Kazmierczak K.M."/>
            <person name="Andrzejewski T.M."/>
            <person name="Davidsen T.M."/>
            <person name="Wayne K.J."/>
            <person name="Tettelin H."/>
            <person name="Glass J.I."/>
            <person name="Rusch D."/>
            <person name="Podicherti R."/>
            <person name="Tsui H.-C.T."/>
            <person name="Winkler M.E."/>
        </authorList>
    </citation>
    <scope>NUCLEOTIDE SEQUENCE</scope>
</reference>
<evidence type="ECO:0000256" key="2">
    <source>
        <dbReference type="ARBA" id="ARBA00007441"/>
    </source>
</evidence>
<dbReference type="PANTHER" id="PTHR46383">
    <property type="entry name" value="ASPARTATE AMINOTRANSFERASE"/>
    <property type="match status" value="1"/>
</dbReference>
<feature type="domain" description="Aminotransferase class I/classII large" evidence="6">
    <location>
        <begin position="37"/>
        <end position="372"/>
    </location>
</feature>
<dbReference type="InterPro" id="IPR015421">
    <property type="entry name" value="PyrdxlP-dep_Trfase_major"/>
</dbReference>
<proteinExistence type="inferred from homology"/>
<dbReference type="CDD" id="cd00609">
    <property type="entry name" value="AAT_like"/>
    <property type="match status" value="1"/>
</dbReference>
<evidence type="ECO:0000256" key="1">
    <source>
        <dbReference type="ARBA" id="ARBA00001933"/>
    </source>
</evidence>
<dbReference type="PANTHER" id="PTHR46383:SF1">
    <property type="entry name" value="ASPARTATE AMINOTRANSFERASE"/>
    <property type="match status" value="1"/>
</dbReference>
<accession>A0A381QU83</accession>
<keyword evidence="5" id="KW-0663">Pyridoxal phosphate</keyword>
<dbReference type="InterPro" id="IPR015424">
    <property type="entry name" value="PyrdxlP-dep_Trfase"/>
</dbReference>
<evidence type="ECO:0000259" key="6">
    <source>
        <dbReference type="Pfam" id="PF00155"/>
    </source>
</evidence>
<name>A0A381QU83_9ZZZZ</name>
<dbReference type="InterPro" id="IPR050596">
    <property type="entry name" value="AspAT/PAT-like"/>
</dbReference>
<dbReference type="Gene3D" id="3.40.640.10">
    <property type="entry name" value="Type I PLP-dependent aspartate aminotransferase-like (Major domain)"/>
    <property type="match status" value="1"/>
</dbReference>
<evidence type="ECO:0000256" key="4">
    <source>
        <dbReference type="ARBA" id="ARBA00022679"/>
    </source>
</evidence>
<comment type="cofactor">
    <cofactor evidence="1">
        <name>pyridoxal 5'-phosphate</name>
        <dbReference type="ChEBI" id="CHEBI:597326"/>
    </cofactor>
</comment>
<keyword evidence="3" id="KW-0032">Aminotransferase</keyword>
<dbReference type="PROSITE" id="PS00105">
    <property type="entry name" value="AA_TRANSFER_CLASS_1"/>
    <property type="match status" value="1"/>
</dbReference>
<dbReference type="InterPro" id="IPR004838">
    <property type="entry name" value="NHTrfase_class1_PyrdxlP-BS"/>
</dbReference>
<organism evidence="7">
    <name type="scientific">marine metagenome</name>
    <dbReference type="NCBI Taxonomy" id="408172"/>
    <lineage>
        <taxon>unclassified sequences</taxon>
        <taxon>metagenomes</taxon>
        <taxon>ecological metagenomes</taxon>
    </lineage>
</organism>
<keyword evidence="4" id="KW-0808">Transferase</keyword>
<evidence type="ECO:0000256" key="3">
    <source>
        <dbReference type="ARBA" id="ARBA00022576"/>
    </source>
</evidence>
<dbReference type="SUPFAM" id="SSF53383">
    <property type="entry name" value="PLP-dependent transferases"/>
    <property type="match status" value="1"/>
</dbReference>
<dbReference type="Pfam" id="PF00155">
    <property type="entry name" value="Aminotran_1_2"/>
    <property type="match status" value="1"/>
</dbReference>
<dbReference type="InterPro" id="IPR015422">
    <property type="entry name" value="PyrdxlP-dep_Trfase_small"/>
</dbReference>
<dbReference type="Gene3D" id="3.90.1150.10">
    <property type="entry name" value="Aspartate Aminotransferase, domain 1"/>
    <property type="match status" value="1"/>
</dbReference>
<dbReference type="GO" id="GO:0006520">
    <property type="term" value="P:amino acid metabolic process"/>
    <property type="evidence" value="ECO:0007669"/>
    <property type="project" value="InterPro"/>
</dbReference>
<protein>
    <recommendedName>
        <fullName evidence="6">Aminotransferase class I/classII large domain-containing protein</fullName>
    </recommendedName>
</protein>
<comment type="similarity">
    <text evidence="2">Belongs to the class-I pyridoxal-phosphate-dependent aminotransferase family.</text>
</comment>
<dbReference type="AlphaFoldDB" id="A0A381QU83"/>
<sequence length="421" mass="47039">MQPVINNQIGSLKESATLFINQLALKLRSEGQNICHLGFGESPFPVPEPMRIALQENAYRKQYITGYGLPELRKAVAGFFKSEFGYNYSFEKIFIGPGSKELIFQLVYLLEGPLMVPAPSWVSYGPQAKIRSKTFIPIPTDRKNGYRLQAEELEKTCSGLSFPQKLLILNNPSNPTGSVHTPEELKDLAEVCRKHGIIVISDEIYALTNFGEQPFEGIAKYYPEGTITTSGVSKAFSAGGWRLGFAMIPDELAKIVSPLSAFVSETFSCVSAPVQYGALSGFENYDSVRKHVERCRDIHCAAGHFLHQRFTEIGLNCPKPQGAFYLFPDFENFKEKLSSRGITTSEKLSRRLLEETGVALLPGSDFYMPNDFLVVRVASVDYDGAQLLNNFPEENQLTPEMFPNLFPKLADAAERIEKWLS</sequence>
<dbReference type="InterPro" id="IPR004839">
    <property type="entry name" value="Aminotransferase_I/II_large"/>
</dbReference>
<dbReference type="GO" id="GO:0008483">
    <property type="term" value="F:transaminase activity"/>
    <property type="evidence" value="ECO:0007669"/>
    <property type="project" value="UniProtKB-KW"/>
</dbReference>
<evidence type="ECO:0000313" key="7">
    <source>
        <dbReference type="EMBL" id="SUZ81123.1"/>
    </source>
</evidence>
<dbReference type="EMBL" id="UINC01001455">
    <property type="protein sequence ID" value="SUZ81123.1"/>
    <property type="molecule type" value="Genomic_DNA"/>
</dbReference>